<sequence>MPELPEPMTIPLNVKEKIVVCLDLTEDEDEAPIGFGDQKLSVESVVRAAVRQFFILKAAMRSDTEFAIVGMLNSKAKLINQFSTDINEVNQVFPTNKPSKPVEVNMDEFLFPILEQALKDHLPTVSSDGVLSHVCRVILVYKSSVRIPLLNNFNYKMFESPGVLFDVFYVHDVPSDQNHVEHIFENMSKLNISGNSYLLEVLNNQIINIYNTMSLLLPHPLQRAPQKYLNNDIRSILSDKQDEEIPTNEDGL</sequence>
<evidence type="ECO:0000256" key="3">
    <source>
        <dbReference type="ARBA" id="ARBA00022763"/>
    </source>
</evidence>
<name>A0A8D8S5X3_9HEMI</name>
<keyword evidence="4" id="KW-0234">DNA repair</keyword>
<evidence type="ECO:0000313" key="6">
    <source>
        <dbReference type="EMBL" id="CAG6662356.1"/>
    </source>
</evidence>
<accession>A0A8D8S5X3</accession>
<dbReference type="InterPro" id="IPR026126">
    <property type="entry name" value="BABAM1"/>
</dbReference>
<comment type="subcellular location">
    <subcellularLocation>
        <location evidence="1">Nucleus</location>
    </subcellularLocation>
</comment>
<evidence type="ECO:0000256" key="5">
    <source>
        <dbReference type="ARBA" id="ARBA00023242"/>
    </source>
</evidence>
<evidence type="ECO:0000256" key="2">
    <source>
        <dbReference type="ARBA" id="ARBA00022490"/>
    </source>
</evidence>
<dbReference type="GO" id="GO:0006302">
    <property type="term" value="P:double-strand break repair"/>
    <property type="evidence" value="ECO:0007669"/>
    <property type="project" value="TreeGrafter"/>
</dbReference>
<dbReference type="EMBL" id="HBUF01202392">
    <property type="protein sequence ID" value="CAG6662358.1"/>
    <property type="molecule type" value="Transcribed_RNA"/>
</dbReference>
<keyword evidence="3" id="KW-0227">DNA damage</keyword>
<organism evidence="6">
    <name type="scientific">Cacopsylla melanoneura</name>
    <dbReference type="NCBI Taxonomy" id="428564"/>
    <lineage>
        <taxon>Eukaryota</taxon>
        <taxon>Metazoa</taxon>
        <taxon>Ecdysozoa</taxon>
        <taxon>Arthropoda</taxon>
        <taxon>Hexapoda</taxon>
        <taxon>Insecta</taxon>
        <taxon>Pterygota</taxon>
        <taxon>Neoptera</taxon>
        <taxon>Paraneoptera</taxon>
        <taxon>Hemiptera</taxon>
        <taxon>Sternorrhyncha</taxon>
        <taxon>Psylloidea</taxon>
        <taxon>Psyllidae</taxon>
        <taxon>Psyllinae</taxon>
        <taxon>Cacopsylla</taxon>
    </lineage>
</organism>
<dbReference type="PANTHER" id="PTHR15660">
    <property type="entry name" value="BRISC AND BRCA1-A COMPLEX MEMBER 1"/>
    <property type="match status" value="1"/>
</dbReference>
<evidence type="ECO:0000256" key="1">
    <source>
        <dbReference type="ARBA" id="ARBA00004123"/>
    </source>
</evidence>
<dbReference type="GO" id="GO:0007095">
    <property type="term" value="P:mitotic G2 DNA damage checkpoint signaling"/>
    <property type="evidence" value="ECO:0007669"/>
    <property type="project" value="TreeGrafter"/>
</dbReference>
<proteinExistence type="predicted"/>
<keyword evidence="2" id="KW-0963">Cytoplasm</keyword>
<dbReference type="GO" id="GO:0070552">
    <property type="term" value="C:BRISC complex"/>
    <property type="evidence" value="ECO:0007669"/>
    <property type="project" value="InterPro"/>
</dbReference>
<dbReference type="GO" id="GO:0045739">
    <property type="term" value="P:positive regulation of DNA repair"/>
    <property type="evidence" value="ECO:0007669"/>
    <property type="project" value="InterPro"/>
</dbReference>
<evidence type="ECO:0000256" key="4">
    <source>
        <dbReference type="ARBA" id="ARBA00023204"/>
    </source>
</evidence>
<protein>
    <submittedName>
        <fullName evidence="6">BRISC and BRCA1-A complex member 1</fullName>
    </submittedName>
</protein>
<dbReference type="CDD" id="cd21502">
    <property type="entry name" value="vWA_BABAM1"/>
    <property type="match status" value="1"/>
</dbReference>
<dbReference type="EMBL" id="HBUF01202390">
    <property type="protein sequence ID" value="CAG6662356.1"/>
    <property type="molecule type" value="Transcribed_RNA"/>
</dbReference>
<keyword evidence="5" id="KW-0539">Nucleus</keyword>
<dbReference type="PANTHER" id="PTHR15660:SF1">
    <property type="entry name" value="BRISC AND BRCA1-A COMPLEX MEMBER 1"/>
    <property type="match status" value="1"/>
</dbReference>
<dbReference type="GO" id="GO:0070531">
    <property type="term" value="C:BRCA1-A complex"/>
    <property type="evidence" value="ECO:0007669"/>
    <property type="project" value="InterPro"/>
</dbReference>
<reference evidence="6" key="1">
    <citation type="submission" date="2021-05" db="EMBL/GenBank/DDBJ databases">
        <authorList>
            <person name="Alioto T."/>
            <person name="Alioto T."/>
            <person name="Gomez Garrido J."/>
        </authorList>
    </citation>
    <scope>NUCLEOTIDE SEQUENCE</scope>
</reference>
<dbReference type="AlphaFoldDB" id="A0A8D8S5X3"/>
<dbReference type="GO" id="GO:0016604">
    <property type="term" value="C:nuclear body"/>
    <property type="evidence" value="ECO:0007669"/>
    <property type="project" value="TreeGrafter"/>
</dbReference>
<dbReference type="EMBL" id="HBUF01202391">
    <property type="protein sequence ID" value="CAG6662357.1"/>
    <property type="molecule type" value="Transcribed_RNA"/>
</dbReference>